<comment type="subcellular location">
    <subcellularLocation>
        <location evidence="3">Cytoplasm</location>
    </subcellularLocation>
</comment>
<dbReference type="GO" id="GO:0016151">
    <property type="term" value="F:nickel cation binding"/>
    <property type="evidence" value="ECO:0007669"/>
    <property type="project" value="UniProtKB-UniRule"/>
</dbReference>
<evidence type="ECO:0000256" key="2">
    <source>
        <dbReference type="ARBA" id="ARBA00023186"/>
    </source>
</evidence>
<keyword evidence="3" id="KW-0996">Nickel insertion</keyword>
<dbReference type="PANTHER" id="PTHR33643">
    <property type="entry name" value="UREASE ACCESSORY PROTEIN D"/>
    <property type="match status" value="1"/>
</dbReference>
<keyword evidence="2 3" id="KW-0143">Chaperone</keyword>
<dbReference type="AlphaFoldDB" id="A0A075GB51"/>
<protein>
    <recommendedName>
        <fullName evidence="3">Urease accessory protein UreD</fullName>
    </recommendedName>
</protein>
<comment type="function">
    <text evidence="3">Required for maturation of urease via the functional incorporation of the urease nickel metallocenter.</text>
</comment>
<dbReference type="HAMAP" id="MF_01384">
    <property type="entry name" value="UreD"/>
    <property type="match status" value="1"/>
</dbReference>
<comment type="subunit">
    <text evidence="3">UreD, UreF and UreG form a complex that acts as a GTP-hydrolysis-dependent molecular chaperone, activating the urease apoprotein by helping to assemble the nickel containing metallocenter of UreC. The UreE protein probably delivers the nickel.</text>
</comment>
<dbReference type="GO" id="GO:0005737">
    <property type="term" value="C:cytoplasm"/>
    <property type="evidence" value="ECO:0007669"/>
    <property type="project" value="UniProtKB-SubCell"/>
</dbReference>
<name>A0A075GB51_9ARCH</name>
<dbReference type="EMBL" id="KF900604">
    <property type="protein sequence ID" value="AIF00869.1"/>
    <property type="molecule type" value="Genomic_DNA"/>
</dbReference>
<organism evidence="4">
    <name type="scientific">uncultured marine thaumarchaeote KM3_13_C11</name>
    <dbReference type="NCBI Taxonomy" id="1456007"/>
    <lineage>
        <taxon>Archaea</taxon>
        <taxon>Nitrososphaerota</taxon>
        <taxon>environmental samples</taxon>
    </lineage>
</organism>
<comment type="similarity">
    <text evidence="1 3">Belongs to the UreD family.</text>
</comment>
<sequence>MNLEHCTPSDIPHEISQYDGDVAQMNVGKSGKIGFLELELQNDSDRQKTIITRKQTQVPLYVQKALHYDLDYPSMAHVFILSPSGGILQGDRYRMDVELKNNAISHLTTQGATRIYKMESNYATHMVTLNLKDNSYLEFIPEQVIPYKNSRFYQKTNLDVDESSTVIYSETIVPGRIAMGEMFDFDVCYLKTEGKINGKTKFRDSSLLTPKTQKIQALTMFDNKTILTSVYVLTKKDVTKINDLINELFSNMENMSGGSSLLPNDSGISIRILGNSSEDQKITIYEILKIIRKEILPDYL</sequence>
<dbReference type="PANTHER" id="PTHR33643:SF1">
    <property type="entry name" value="UREASE ACCESSORY PROTEIN D"/>
    <property type="match status" value="1"/>
</dbReference>
<evidence type="ECO:0000256" key="3">
    <source>
        <dbReference type="HAMAP-Rule" id="MF_01384"/>
    </source>
</evidence>
<evidence type="ECO:0000313" key="4">
    <source>
        <dbReference type="EMBL" id="AIF00869.1"/>
    </source>
</evidence>
<gene>
    <name evidence="3 4" type="primary">ureD</name>
    <name evidence="4" type="synonym">ureH</name>
</gene>
<dbReference type="Pfam" id="PF01774">
    <property type="entry name" value="UreD"/>
    <property type="match status" value="1"/>
</dbReference>
<dbReference type="InterPro" id="IPR002669">
    <property type="entry name" value="UreD"/>
</dbReference>
<proteinExistence type="inferred from homology"/>
<reference evidence="4" key="1">
    <citation type="journal article" date="2014" name="Genome Biol. Evol.">
        <title>Pangenome evidence for extensive interdomain horizontal transfer affecting lineage core and shell genes in uncultured planktonic thaumarchaeota and euryarchaeota.</title>
        <authorList>
            <person name="Deschamps P."/>
            <person name="Zivanovic Y."/>
            <person name="Moreira D."/>
            <person name="Rodriguez-Valera F."/>
            <person name="Lopez-Garcia P."/>
        </authorList>
    </citation>
    <scope>NUCLEOTIDE SEQUENCE</scope>
</reference>
<evidence type="ECO:0000256" key="1">
    <source>
        <dbReference type="ARBA" id="ARBA00007177"/>
    </source>
</evidence>
<keyword evidence="3" id="KW-0963">Cytoplasm</keyword>
<accession>A0A075GB51</accession>